<evidence type="ECO:0000313" key="2">
    <source>
        <dbReference type="Proteomes" id="UP000257045"/>
    </source>
</evidence>
<protein>
    <submittedName>
        <fullName evidence="1">Uncharacterized protein</fullName>
    </submittedName>
</protein>
<dbReference type="AlphaFoldDB" id="A0A3D8IV94"/>
<dbReference type="OrthoDB" id="9829400at2"/>
<dbReference type="EMBL" id="NXLV01000022">
    <property type="protein sequence ID" value="RDU68845.1"/>
    <property type="molecule type" value="Genomic_DNA"/>
</dbReference>
<organism evidence="1 2">
    <name type="scientific">Helicobacter brantae</name>
    <dbReference type="NCBI Taxonomy" id="375927"/>
    <lineage>
        <taxon>Bacteria</taxon>
        <taxon>Pseudomonadati</taxon>
        <taxon>Campylobacterota</taxon>
        <taxon>Epsilonproteobacteria</taxon>
        <taxon>Campylobacterales</taxon>
        <taxon>Helicobacteraceae</taxon>
        <taxon>Helicobacter</taxon>
    </lineage>
</organism>
<name>A0A3D8IV94_9HELI</name>
<gene>
    <name evidence="1" type="ORF">CQA58_07900</name>
</gene>
<proteinExistence type="predicted"/>
<reference evidence="1 2" key="1">
    <citation type="submission" date="2018-04" db="EMBL/GenBank/DDBJ databases">
        <title>Novel Campyloabacter and Helicobacter Species and Strains.</title>
        <authorList>
            <person name="Mannion A.J."/>
            <person name="Shen Z."/>
            <person name="Fox J.G."/>
        </authorList>
    </citation>
    <scope>NUCLEOTIDE SEQUENCE [LARGE SCALE GENOMIC DNA]</scope>
    <source>
        <strain evidence="1 2">MIT 04-9366</strain>
    </source>
</reference>
<sequence>MANITGSIILAERIKNFWDNRAKKKLNEVIAEAEEILESEHYFGYLVRTDKMGYLRALSKAKYTFRGLNRDDLTEGMIDGEGVNPLFVEMVEDFYYSEIRVGANIYDLKLARYNALRDELIERFEGRAENFTEKYAKNEFNLSRQEMFNKVKNNELVFALSNQNNTWYILGKDRYKKGVENKVANLSVPHFPLELVG</sequence>
<dbReference type="RefSeq" id="WP_115570170.1">
    <property type="nucleotide sequence ID" value="NZ_NXLV01000022.1"/>
</dbReference>
<dbReference type="Proteomes" id="UP000257045">
    <property type="component" value="Unassembled WGS sequence"/>
</dbReference>
<accession>A0A3D8IV94</accession>
<evidence type="ECO:0000313" key="1">
    <source>
        <dbReference type="EMBL" id="RDU68845.1"/>
    </source>
</evidence>
<comment type="caution">
    <text evidence="1">The sequence shown here is derived from an EMBL/GenBank/DDBJ whole genome shotgun (WGS) entry which is preliminary data.</text>
</comment>
<keyword evidence="2" id="KW-1185">Reference proteome</keyword>